<evidence type="ECO:0000313" key="2">
    <source>
        <dbReference type="Proteomes" id="UP001163046"/>
    </source>
</evidence>
<dbReference type="AlphaFoldDB" id="A0A9W9YBN2"/>
<evidence type="ECO:0000313" key="1">
    <source>
        <dbReference type="EMBL" id="KAJ7331657.1"/>
    </source>
</evidence>
<name>A0A9W9YBN2_9CNID</name>
<dbReference type="OrthoDB" id="6065048at2759"/>
<dbReference type="EMBL" id="MU827788">
    <property type="protein sequence ID" value="KAJ7331657.1"/>
    <property type="molecule type" value="Genomic_DNA"/>
</dbReference>
<protein>
    <submittedName>
        <fullName evidence="1">Uncharacterized protein</fullName>
    </submittedName>
</protein>
<keyword evidence="2" id="KW-1185">Reference proteome</keyword>
<accession>A0A9W9YBN2</accession>
<comment type="caution">
    <text evidence="1">The sequence shown here is derived from an EMBL/GenBank/DDBJ whole genome shotgun (WGS) entry which is preliminary data.</text>
</comment>
<reference evidence="1" key="1">
    <citation type="submission" date="2023-01" db="EMBL/GenBank/DDBJ databases">
        <title>Genome assembly of the deep-sea coral Lophelia pertusa.</title>
        <authorList>
            <person name="Herrera S."/>
            <person name="Cordes E."/>
        </authorList>
    </citation>
    <scope>NUCLEOTIDE SEQUENCE</scope>
    <source>
        <strain evidence="1">USNM1676648</strain>
        <tissue evidence="1">Polyp</tissue>
    </source>
</reference>
<sequence>MPKHTRLKMIAGIIAIRATGGKNAERILILGSPGKNGKDLDEINESIYQNDPHMLAEWHIYASGPNKKVGGQKYWSGNGIPEGRENVIQAIKLAADFTNNSNLLTYLGAWMPTDNENGALDEREVIKLARFFARSCEREIFPGL</sequence>
<organism evidence="1 2">
    <name type="scientific">Desmophyllum pertusum</name>
    <dbReference type="NCBI Taxonomy" id="174260"/>
    <lineage>
        <taxon>Eukaryota</taxon>
        <taxon>Metazoa</taxon>
        <taxon>Cnidaria</taxon>
        <taxon>Anthozoa</taxon>
        <taxon>Hexacorallia</taxon>
        <taxon>Scleractinia</taxon>
        <taxon>Caryophylliina</taxon>
        <taxon>Caryophylliidae</taxon>
        <taxon>Desmophyllum</taxon>
    </lineage>
</organism>
<gene>
    <name evidence="1" type="ORF">OS493_019249</name>
</gene>
<dbReference type="Gene3D" id="3.20.20.80">
    <property type="entry name" value="Glycosidases"/>
    <property type="match status" value="1"/>
</dbReference>
<dbReference type="Proteomes" id="UP001163046">
    <property type="component" value="Unassembled WGS sequence"/>
</dbReference>
<proteinExistence type="predicted"/>